<dbReference type="SUPFAM" id="SSF56672">
    <property type="entry name" value="DNA/RNA polymerases"/>
    <property type="match status" value="1"/>
</dbReference>
<evidence type="ECO:0000313" key="2">
    <source>
        <dbReference type="EMBL" id="KAG7473875.1"/>
    </source>
</evidence>
<dbReference type="InterPro" id="IPR043502">
    <property type="entry name" value="DNA/RNA_pol_sf"/>
</dbReference>
<sequence length="400" mass="43067">MSANAATTVFNTCLSQSLDGLCPLVSRTSRPSPSSPWLTDSLRSDRTALRVAERKWRKSRSSDDLASYHSLLSAFTAATTTAKSSFFHNKINANITNPRNLFSTFSTLLSPPPSPSLLHFKAHFEKKVSSIRGSITPPSTASTTGKAHSHHLCSFSILSDSEVLQLITSHRATTCPLDPIPSTLLQSVSGEIAPYLSSIINTSLTTGLVPTDLKKAMVTPLLKKSTADPSDMNNYHPVSLLPFVSKSLERAVLNQLSPFLHKHNLLDPHQSGFKPGHSTETALLAVTEALHAARASDLSSVLILLDLSAAFDTVDHQLLIAKLSELGISGTTLSWFRSYLTGRSSQVYWKGSTSTPTTLTTGVPQGSVLGPLLFSIYTNSLGSVIGSHGFSYHCYADDTQ</sequence>
<dbReference type="PANTHER" id="PTHR33332">
    <property type="entry name" value="REVERSE TRANSCRIPTASE DOMAIN-CONTAINING PROTEIN"/>
    <property type="match status" value="1"/>
</dbReference>
<comment type="caution">
    <text evidence="2">The sequence shown here is derived from an EMBL/GenBank/DDBJ whole genome shotgun (WGS) entry which is preliminary data.</text>
</comment>
<evidence type="ECO:0000313" key="3">
    <source>
        <dbReference type="Proteomes" id="UP001046870"/>
    </source>
</evidence>
<dbReference type="AlphaFoldDB" id="A0A9D3Q516"/>
<keyword evidence="3" id="KW-1185">Reference proteome</keyword>
<reference evidence="2" key="1">
    <citation type="submission" date="2021-01" db="EMBL/GenBank/DDBJ databases">
        <authorList>
            <person name="Zahm M."/>
            <person name="Roques C."/>
            <person name="Cabau C."/>
            <person name="Klopp C."/>
            <person name="Donnadieu C."/>
            <person name="Jouanno E."/>
            <person name="Lampietro C."/>
            <person name="Louis A."/>
            <person name="Herpin A."/>
            <person name="Echchiki A."/>
            <person name="Berthelot C."/>
            <person name="Parey E."/>
            <person name="Roest-Crollius H."/>
            <person name="Braasch I."/>
            <person name="Postlethwait J."/>
            <person name="Bobe J."/>
            <person name="Montfort J."/>
            <person name="Bouchez O."/>
            <person name="Begum T."/>
            <person name="Mejri S."/>
            <person name="Adams A."/>
            <person name="Chen W.-J."/>
            <person name="Guiguen Y."/>
        </authorList>
    </citation>
    <scope>NUCLEOTIDE SEQUENCE</scope>
    <source>
        <strain evidence="2">YG-15Mar2019-1</strain>
        <tissue evidence="2">Brain</tissue>
    </source>
</reference>
<organism evidence="2 3">
    <name type="scientific">Megalops atlanticus</name>
    <name type="common">Tarpon</name>
    <name type="synonym">Clupea gigantea</name>
    <dbReference type="NCBI Taxonomy" id="7932"/>
    <lineage>
        <taxon>Eukaryota</taxon>
        <taxon>Metazoa</taxon>
        <taxon>Chordata</taxon>
        <taxon>Craniata</taxon>
        <taxon>Vertebrata</taxon>
        <taxon>Euteleostomi</taxon>
        <taxon>Actinopterygii</taxon>
        <taxon>Neopterygii</taxon>
        <taxon>Teleostei</taxon>
        <taxon>Elopiformes</taxon>
        <taxon>Megalopidae</taxon>
        <taxon>Megalops</taxon>
    </lineage>
</organism>
<gene>
    <name evidence="2" type="ORF">MATL_G00100340</name>
</gene>
<dbReference type="PROSITE" id="PS50878">
    <property type="entry name" value="RT_POL"/>
    <property type="match status" value="1"/>
</dbReference>
<feature type="domain" description="Reverse transcriptase" evidence="1">
    <location>
        <begin position="202"/>
        <end position="400"/>
    </location>
</feature>
<name>A0A9D3Q516_MEGAT</name>
<evidence type="ECO:0000259" key="1">
    <source>
        <dbReference type="PROSITE" id="PS50878"/>
    </source>
</evidence>
<dbReference type="OrthoDB" id="8936366at2759"/>
<protein>
    <recommendedName>
        <fullName evidence="1">Reverse transcriptase domain-containing protein</fullName>
    </recommendedName>
</protein>
<dbReference type="EMBL" id="JAFDVH010000007">
    <property type="protein sequence ID" value="KAG7473875.1"/>
    <property type="molecule type" value="Genomic_DNA"/>
</dbReference>
<dbReference type="Pfam" id="PF00078">
    <property type="entry name" value="RVT_1"/>
    <property type="match status" value="1"/>
</dbReference>
<feature type="non-terminal residue" evidence="2">
    <location>
        <position position="400"/>
    </location>
</feature>
<dbReference type="Proteomes" id="UP001046870">
    <property type="component" value="Chromosome 7"/>
</dbReference>
<dbReference type="CDD" id="cd01650">
    <property type="entry name" value="RT_nLTR_like"/>
    <property type="match status" value="1"/>
</dbReference>
<dbReference type="InterPro" id="IPR000477">
    <property type="entry name" value="RT_dom"/>
</dbReference>
<accession>A0A9D3Q516</accession>
<proteinExistence type="predicted"/>